<dbReference type="eggNOG" id="COG1136">
    <property type="taxonomic scope" value="Bacteria"/>
</dbReference>
<dbReference type="GO" id="GO:0098796">
    <property type="term" value="C:membrane protein complex"/>
    <property type="evidence" value="ECO:0007669"/>
    <property type="project" value="UniProtKB-ARBA"/>
</dbReference>
<sequence>MVNNMLEKNNQVKQKISVSEKKKNKLLKKQNSKIHKEIKRLNKPHDGPIEKKNTEGYIFELTDVTKKFSNGYLVNDVLKGINLKIKQGKFVVILGKSGSGKTTLMNILSALTRATTGSVVVNNHELINMKNNDLTNFRRKYVGYIFQEYGLLATLNVYDNILTGFNLNKENRDKKEIDEIIKLVELEQHKNKFPSELSGGQQQRVSIARAVAKKPLIIFGDEPTGAVDSSMSKKILQILKSVNKKYKTTIVLITHDKEIAKIADQVIVIKNGLIEEIIENPNPLEP</sequence>
<protein>
    <submittedName>
        <fullName evidence="7">ABC transporter ATP-binding protein</fullName>
    </submittedName>
</protein>
<dbReference type="AlphaFoldDB" id="Q8EUA3"/>
<feature type="compositionally biased region" description="Basic residues" evidence="5">
    <location>
        <begin position="22"/>
        <end position="32"/>
    </location>
</feature>
<dbReference type="Gene3D" id="3.40.50.300">
    <property type="entry name" value="P-loop containing nucleotide triphosphate hydrolases"/>
    <property type="match status" value="1"/>
</dbReference>
<comment type="similarity">
    <text evidence="1">Belongs to the ABC transporter superfamily.</text>
</comment>
<dbReference type="GO" id="GO:0005524">
    <property type="term" value="F:ATP binding"/>
    <property type="evidence" value="ECO:0007669"/>
    <property type="project" value="UniProtKB-KW"/>
</dbReference>
<dbReference type="InParanoid" id="Q8EUA3"/>
<accession>Q8EUA3</accession>
<evidence type="ECO:0000256" key="2">
    <source>
        <dbReference type="ARBA" id="ARBA00022448"/>
    </source>
</evidence>
<keyword evidence="4 7" id="KW-0067">ATP-binding</keyword>
<feature type="compositionally biased region" description="Polar residues" evidence="5">
    <location>
        <begin position="1"/>
        <end position="17"/>
    </location>
</feature>
<organism evidence="7 8">
    <name type="scientific">Malacoplasma penetrans (strain HF-2)</name>
    <name type="common">Mycoplasma penetrans</name>
    <dbReference type="NCBI Taxonomy" id="272633"/>
    <lineage>
        <taxon>Bacteria</taxon>
        <taxon>Bacillati</taxon>
        <taxon>Mycoplasmatota</taxon>
        <taxon>Mycoplasmoidales</taxon>
        <taxon>Mycoplasmoidaceae</taxon>
        <taxon>Malacoplasma</taxon>
    </lineage>
</organism>
<reference evidence="7 8" key="1">
    <citation type="journal article" date="2002" name="Nucleic Acids Res.">
        <title>The complete genomic sequence of Mycoplasma penetrans, an intracellular bacterial pathogen in humans.</title>
        <authorList>
            <person name="Sasaki Y."/>
            <person name="Ishikawa J."/>
            <person name="Yamashita A."/>
            <person name="Oshima K."/>
            <person name="Kenri T."/>
            <person name="Furuya K."/>
            <person name="Yoshino C."/>
            <person name="Horino A."/>
            <person name="Shiba T."/>
            <person name="Sasaki T."/>
            <person name="Hattori M."/>
        </authorList>
    </citation>
    <scope>NUCLEOTIDE SEQUENCE [LARGE SCALE GENOMIC DNA]</scope>
    <source>
        <strain evidence="7 8">HF-2</strain>
    </source>
</reference>
<dbReference type="Pfam" id="PF00005">
    <property type="entry name" value="ABC_tran"/>
    <property type="match status" value="1"/>
</dbReference>
<dbReference type="PROSITE" id="PS50893">
    <property type="entry name" value="ABC_TRANSPORTER_2"/>
    <property type="match status" value="1"/>
</dbReference>
<dbReference type="GO" id="GO:0022857">
    <property type="term" value="F:transmembrane transporter activity"/>
    <property type="evidence" value="ECO:0007669"/>
    <property type="project" value="UniProtKB-ARBA"/>
</dbReference>
<evidence type="ECO:0000313" key="8">
    <source>
        <dbReference type="Proteomes" id="UP000002522"/>
    </source>
</evidence>
<evidence type="ECO:0000256" key="1">
    <source>
        <dbReference type="ARBA" id="ARBA00005417"/>
    </source>
</evidence>
<dbReference type="InterPro" id="IPR003593">
    <property type="entry name" value="AAA+_ATPase"/>
</dbReference>
<dbReference type="STRING" id="272633.gene:10732147"/>
<dbReference type="KEGG" id="mpe:MYPE10280"/>
<dbReference type="CDD" id="cd03255">
    <property type="entry name" value="ABC_MJ0796_LolCDE_FtsE"/>
    <property type="match status" value="1"/>
</dbReference>
<dbReference type="GO" id="GO:0016887">
    <property type="term" value="F:ATP hydrolysis activity"/>
    <property type="evidence" value="ECO:0007669"/>
    <property type="project" value="InterPro"/>
</dbReference>
<evidence type="ECO:0000256" key="4">
    <source>
        <dbReference type="ARBA" id="ARBA00022840"/>
    </source>
</evidence>
<dbReference type="EMBL" id="BA000026">
    <property type="protein sequence ID" value="BAC44813.1"/>
    <property type="molecule type" value="Genomic_DNA"/>
</dbReference>
<dbReference type="PROSITE" id="PS00211">
    <property type="entry name" value="ABC_TRANSPORTER_1"/>
    <property type="match status" value="1"/>
</dbReference>
<keyword evidence="8" id="KW-1185">Reference proteome</keyword>
<dbReference type="SUPFAM" id="SSF52540">
    <property type="entry name" value="P-loop containing nucleoside triphosphate hydrolases"/>
    <property type="match status" value="1"/>
</dbReference>
<dbReference type="PANTHER" id="PTHR42798">
    <property type="entry name" value="LIPOPROTEIN-RELEASING SYSTEM ATP-BINDING PROTEIN LOLD"/>
    <property type="match status" value="1"/>
</dbReference>
<dbReference type="InterPro" id="IPR017911">
    <property type="entry name" value="MacB-like_ATP-bd"/>
</dbReference>
<dbReference type="SMART" id="SM00382">
    <property type="entry name" value="AAA"/>
    <property type="match status" value="1"/>
</dbReference>
<dbReference type="InterPro" id="IPR003439">
    <property type="entry name" value="ABC_transporter-like_ATP-bd"/>
</dbReference>
<evidence type="ECO:0000259" key="6">
    <source>
        <dbReference type="PROSITE" id="PS50893"/>
    </source>
</evidence>
<keyword evidence="3" id="KW-0547">Nucleotide-binding</keyword>
<dbReference type="FunCoup" id="Q8EUA3">
    <property type="interactions" value="242"/>
</dbReference>
<proteinExistence type="inferred from homology"/>
<dbReference type="PANTHER" id="PTHR42798:SF2">
    <property type="entry name" value="ABC TRANSPORTER ATP-BINDING PROTEIN MG467-RELATED"/>
    <property type="match status" value="1"/>
</dbReference>
<dbReference type="InterPro" id="IPR017871">
    <property type="entry name" value="ABC_transporter-like_CS"/>
</dbReference>
<dbReference type="HOGENOM" id="CLU_000604_1_22_14"/>
<evidence type="ECO:0000256" key="5">
    <source>
        <dbReference type="SAM" id="MobiDB-lite"/>
    </source>
</evidence>
<feature type="region of interest" description="Disordered" evidence="5">
    <location>
        <begin position="1"/>
        <end position="32"/>
    </location>
</feature>
<dbReference type="Proteomes" id="UP000002522">
    <property type="component" value="Chromosome"/>
</dbReference>
<keyword evidence="2" id="KW-0813">Transport</keyword>
<gene>
    <name evidence="7" type="ordered locus">MYPE10280</name>
</gene>
<dbReference type="InterPro" id="IPR027417">
    <property type="entry name" value="P-loop_NTPase"/>
</dbReference>
<name>Q8EUA3_MALP2</name>
<dbReference type="FunFam" id="3.40.50.300:FF:000032">
    <property type="entry name" value="Export ABC transporter ATP-binding protein"/>
    <property type="match status" value="1"/>
</dbReference>
<evidence type="ECO:0000313" key="7">
    <source>
        <dbReference type="EMBL" id="BAC44813.1"/>
    </source>
</evidence>
<evidence type="ECO:0000256" key="3">
    <source>
        <dbReference type="ARBA" id="ARBA00022741"/>
    </source>
</evidence>
<feature type="domain" description="ABC transporter" evidence="6">
    <location>
        <begin position="59"/>
        <end position="286"/>
    </location>
</feature>